<feature type="non-terminal residue" evidence="1">
    <location>
        <position position="1"/>
    </location>
</feature>
<evidence type="ECO:0000313" key="2">
    <source>
        <dbReference type="Proteomes" id="UP000434172"/>
    </source>
</evidence>
<dbReference type="EMBL" id="WOWK01000005">
    <property type="protein sequence ID" value="KAF0330868.1"/>
    <property type="molecule type" value="Genomic_DNA"/>
</dbReference>
<evidence type="ECO:0000313" key="1">
    <source>
        <dbReference type="EMBL" id="KAF0330868.1"/>
    </source>
</evidence>
<reference evidence="1 2" key="1">
    <citation type="submission" date="2019-12" db="EMBL/GenBank/DDBJ databases">
        <title>A genome sequence resource for the geographically widespread anthracnose pathogen Colletotrichum asianum.</title>
        <authorList>
            <person name="Meng Y."/>
        </authorList>
    </citation>
    <scope>NUCLEOTIDE SEQUENCE [LARGE SCALE GENOMIC DNA]</scope>
    <source>
        <strain evidence="1 2">ICMP 18580</strain>
    </source>
</reference>
<sequence length="83" mass="9617">PCHLFVLVDCCRRQLGSPRWAATWSWSPRELRWISGKSWKLSVGLCNRSSTEFRCFLKSRRTTQTNPPLTGDDITLQKVSISY</sequence>
<name>A0A8H3WMR1_9PEZI</name>
<accession>A0A8H3WMR1</accession>
<gene>
    <name evidence="1" type="ORF">GQ607_001737</name>
</gene>
<organism evidence="1 2">
    <name type="scientific">Colletotrichum asianum</name>
    <dbReference type="NCBI Taxonomy" id="702518"/>
    <lineage>
        <taxon>Eukaryota</taxon>
        <taxon>Fungi</taxon>
        <taxon>Dikarya</taxon>
        <taxon>Ascomycota</taxon>
        <taxon>Pezizomycotina</taxon>
        <taxon>Sordariomycetes</taxon>
        <taxon>Hypocreomycetidae</taxon>
        <taxon>Glomerellales</taxon>
        <taxon>Glomerellaceae</taxon>
        <taxon>Colletotrichum</taxon>
        <taxon>Colletotrichum gloeosporioides species complex</taxon>
    </lineage>
</organism>
<comment type="caution">
    <text evidence="1">The sequence shown here is derived from an EMBL/GenBank/DDBJ whole genome shotgun (WGS) entry which is preliminary data.</text>
</comment>
<proteinExistence type="predicted"/>
<protein>
    <submittedName>
        <fullName evidence="1">Uncharacterized protein</fullName>
    </submittedName>
</protein>
<dbReference type="AlphaFoldDB" id="A0A8H3WMR1"/>
<keyword evidence="2" id="KW-1185">Reference proteome</keyword>
<dbReference type="Proteomes" id="UP000434172">
    <property type="component" value="Unassembled WGS sequence"/>
</dbReference>